<gene>
    <name evidence="5" type="ORF">ETQ85_01835</name>
</gene>
<dbReference type="InterPro" id="IPR028081">
    <property type="entry name" value="Leu-bd"/>
</dbReference>
<keyword evidence="6" id="KW-1185">Reference proteome</keyword>
<evidence type="ECO:0000256" key="1">
    <source>
        <dbReference type="ARBA" id="ARBA00010062"/>
    </source>
</evidence>
<protein>
    <submittedName>
        <fullName evidence="5">ABC transporter permease</fullName>
    </submittedName>
</protein>
<evidence type="ECO:0000313" key="5">
    <source>
        <dbReference type="EMBL" id="TYC61435.1"/>
    </source>
</evidence>
<dbReference type="SUPFAM" id="SSF53822">
    <property type="entry name" value="Periplasmic binding protein-like I"/>
    <property type="match status" value="1"/>
</dbReference>
<evidence type="ECO:0000259" key="4">
    <source>
        <dbReference type="Pfam" id="PF13458"/>
    </source>
</evidence>
<feature type="chain" id="PRO_5025470374" evidence="3">
    <location>
        <begin position="25"/>
        <end position="441"/>
    </location>
</feature>
<dbReference type="Proteomes" id="UP000389128">
    <property type="component" value="Unassembled WGS sequence"/>
</dbReference>
<comment type="caution">
    <text evidence="5">The sequence shown here is derived from an EMBL/GenBank/DDBJ whole genome shotgun (WGS) entry which is preliminary data.</text>
</comment>
<dbReference type="RefSeq" id="WP_148577429.1">
    <property type="nucleotide sequence ID" value="NZ_JAVEUW010000108.1"/>
</dbReference>
<proteinExistence type="inferred from homology"/>
<evidence type="ECO:0000256" key="3">
    <source>
        <dbReference type="SAM" id="SignalP"/>
    </source>
</evidence>
<reference evidence="5 6" key="1">
    <citation type="submission" date="2019-01" db="EMBL/GenBank/DDBJ databases">
        <title>Zoogloea oleivorans genome sequencing and assembly.</title>
        <authorList>
            <person name="Tancsics A."/>
            <person name="Farkas M."/>
            <person name="Kriszt B."/>
            <person name="Maroti G."/>
            <person name="Horvath B."/>
        </authorList>
    </citation>
    <scope>NUCLEOTIDE SEQUENCE [LARGE SCALE GENOMIC DNA]</scope>
    <source>
        <strain evidence="5 6">Buc</strain>
    </source>
</reference>
<evidence type="ECO:0000256" key="2">
    <source>
        <dbReference type="ARBA" id="ARBA00022729"/>
    </source>
</evidence>
<feature type="domain" description="Leucine-binding protein" evidence="4">
    <location>
        <begin position="29"/>
        <end position="398"/>
    </location>
</feature>
<comment type="similarity">
    <text evidence="1">Belongs to the leucine-binding protein family.</text>
</comment>
<evidence type="ECO:0000313" key="6">
    <source>
        <dbReference type="Proteomes" id="UP000389128"/>
    </source>
</evidence>
<feature type="signal peptide" evidence="3">
    <location>
        <begin position="1"/>
        <end position="24"/>
    </location>
</feature>
<keyword evidence="2 3" id="KW-0732">Signal</keyword>
<dbReference type="Pfam" id="PF13458">
    <property type="entry name" value="Peripla_BP_6"/>
    <property type="match status" value="1"/>
</dbReference>
<dbReference type="CDD" id="cd06334">
    <property type="entry name" value="PBP1_ABC_ligand_binding-like"/>
    <property type="match status" value="1"/>
</dbReference>
<organism evidence="5 6">
    <name type="scientific">Zoogloea oleivorans</name>
    <dbReference type="NCBI Taxonomy" id="1552750"/>
    <lineage>
        <taxon>Bacteria</taxon>
        <taxon>Pseudomonadati</taxon>
        <taxon>Pseudomonadota</taxon>
        <taxon>Betaproteobacteria</taxon>
        <taxon>Rhodocyclales</taxon>
        <taxon>Zoogloeaceae</taxon>
        <taxon>Zoogloea</taxon>
    </lineage>
</organism>
<dbReference type="EMBL" id="SDKK01000002">
    <property type="protein sequence ID" value="TYC61435.1"/>
    <property type="molecule type" value="Genomic_DNA"/>
</dbReference>
<dbReference type="AlphaFoldDB" id="A0A6C2D747"/>
<name>A0A6C2D747_9RHOO</name>
<accession>A0A6C2D747</accession>
<dbReference type="PANTHER" id="PTHR47235:SF1">
    <property type="entry name" value="BLR6548 PROTEIN"/>
    <property type="match status" value="1"/>
</dbReference>
<dbReference type="PANTHER" id="PTHR47235">
    <property type="entry name" value="BLR6548 PROTEIN"/>
    <property type="match status" value="1"/>
</dbReference>
<sequence>MKLKTTVLLGAALAGLLGTSLASAAEEQFIGLPSYRVGPYAAGGSGLFGGWIDYMTLINERDGGINGVKLTWEECETEYNNARGVECYERMKKKGATGNTVFQPVSTGITYSVLEKVAQDKIPMVTIGYGRTDAADGRVFPWVFPMITTYWSQASAIVNYMGQKEGGMDKLKGKKIGLLYHDSAYGKESHAIMDKLAAKHGFEVMKIAVAHPGNEQQSQWLQIRQAKPDYVVLWGWGVMNPTAIKAAAKTGYPREKMVGVWWSGAEEDTIPAGTAAKGFVAAGFNVAGANYPVIADVKKFVYGKDKGNMEDKTRVGSVYYNRGVVHGIITVEAIRKAQEKYGKGKALTGEQVRWGFENLNLDDARLKALGATGFLPPLKITCADHEGPGKVKFQQWDGNQWKVITDWVDSDRPLVRGMIEESAAAYAKEKGIKPRDCSKES</sequence>
<dbReference type="Gene3D" id="3.40.50.2300">
    <property type="match status" value="2"/>
</dbReference>
<dbReference type="OrthoDB" id="5297022at2"/>
<dbReference type="InterPro" id="IPR028082">
    <property type="entry name" value="Peripla_BP_I"/>
</dbReference>